<protein>
    <submittedName>
        <fullName evidence="1">Uncharacterized protein</fullName>
    </submittedName>
</protein>
<dbReference type="AlphaFoldDB" id="A0A6H2A2R3"/>
<evidence type="ECO:0000313" key="1">
    <source>
        <dbReference type="EMBL" id="QJA53941.1"/>
    </source>
</evidence>
<reference evidence="1" key="1">
    <citation type="submission" date="2020-03" db="EMBL/GenBank/DDBJ databases">
        <title>The deep terrestrial virosphere.</title>
        <authorList>
            <person name="Holmfeldt K."/>
            <person name="Nilsson E."/>
            <person name="Simone D."/>
            <person name="Lopez-Fernandez M."/>
            <person name="Wu X."/>
            <person name="de Brujin I."/>
            <person name="Lundin D."/>
            <person name="Andersson A."/>
            <person name="Bertilsson S."/>
            <person name="Dopson M."/>
        </authorList>
    </citation>
    <scope>NUCLEOTIDE SEQUENCE</scope>
    <source>
        <strain evidence="1">TM448A04213</strain>
    </source>
</reference>
<accession>A0A6H2A2R3</accession>
<sequence length="62" mass="7249">MKICSRCKKEYKEVQSGYAIPEMKVLCPDCWRTYLEISHHYHAVMSQFLKAISKDNPVKPTS</sequence>
<dbReference type="EMBL" id="MT144464">
    <property type="protein sequence ID" value="QJA53941.1"/>
    <property type="molecule type" value="Genomic_DNA"/>
</dbReference>
<proteinExistence type="predicted"/>
<organism evidence="1">
    <name type="scientific">viral metagenome</name>
    <dbReference type="NCBI Taxonomy" id="1070528"/>
    <lineage>
        <taxon>unclassified sequences</taxon>
        <taxon>metagenomes</taxon>
        <taxon>organismal metagenomes</taxon>
    </lineage>
</organism>
<gene>
    <name evidence="1" type="ORF">TM448A04213_0008</name>
</gene>
<name>A0A6H2A2R3_9ZZZZ</name>